<dbReference type="AlphaFoldDB" id="A0A0R3R9R4"/>
<protein>
    <submittedName>
        <fullName evidence="1 3">Uncharacterized protein</fullName>
    </submittedName>
</protein>
<keyword evidence="2" id="KW-1185">Reference proteome</keyword>
<reference evidence="1 2" key="2">
    <citation type="submission" date="2018-11" db="EMBL/GenBank/DDBJ databases">
        <authorList>
            <consortium name="Pathogen Informatics"/>
        </authorList>
    </citation>
    <scope>NUCLEOTIDE SEQUENCE [LARGE SCALE GENOMIC DNA]</scope>
</reference>
<name>A0A0R3R9R4_9BILA</name>
<evidence type="ECO:0000313" key="1">
    <source>
        <dbReference type="EMBL" id="VDO50893.1"/>
    </source>
</evidence>
<reference evidence="3" key="1">
    <citation type="submission" date="2017-02" db="UniProtKB">
        <authorList>
            <consortium name="WormBaseParasite"/>
        </authorList>
    </citation>
    <scope>IDENTIFICATION</scope>
</reference>
<proteinExistence type="predicted"/>
<evidence type="ECO:0000313" key="3">
    <source>
        <dbReference type="WBParaSite" id="BTMF_0001677701-mRNA-1"/>
    </source>
</evidence>
<gene>
    <name evidence="1" type="ORF">BTMF_LOCUS14750</name>
</gene>
<accession>A0A0R3R9R4</accession>
<dbReference type="Proteomes" id="UP000280834">
    <property type="component" value="Unassembled WGS sequence"/>
</dbReference>
<evidence type="ECO:0000313" key="2">
    <source>
        <dbReference type="Proteomes" id="UP000280834"/>
    </source>
</evidence>
<dbReference type="WBParaSite" id="BTMF_0001677701-mRNA-1">
    <property type="protein sequence ID" value="BTMF_0001677701-mRNA-1"/>
    <property type="gene ID" value="BTMF_0001677701"/>
</dbReference>
<sequence length="36" mass="4146">MEDTVLLFHVDLRNPNSLFYRSPIGGLYLTVIHDAK</sequence>
<dbReference type="EMBL" id="UZAG01021561">
    <property type="protein sequence ID" value="VDO50893.1"/>
    <property type="molecule type" value="Genomic_DNA"/>
</dbReference>
<organism evidence="3">
    <name type="scientific">Brugia timori</name>
    <dbReference type="NCBI Taxonomy" id="42155"/>
    <lineage>
        <taxon>Eukaryota</taxon>
        <taxon>Metazoa</taxon>
        <taxon>Ecdysozoa</taxon>
        <taxon>Nematoda</taxon>
        <taxon>Chromadorea</taxon>
        <taxon>Rhabditida</taxon>
        <taxon>Spirurina</taxon>
        <taxon>Spiruromorpha</taxon>
        <taxon>Filarioidea</taxon>
        <taxon>Onchocercidae</taxon>
        <taxon>Brugia</taxon>
    </lineage>
</organism>